<dbReference type="EMBL" id="PCSK01000036">
    <property type="protein sequence ID" value="PIP46000.1"/>
    <property type="molecule type" value="Genomic_DNA"/>
</dbReference>
<reference evidence="2 3" key="1">
    <citation type="submission" date="2017-09" db="EMBL/GenBank/DDBJ databases">
        <title>Depth-based differentiation of microbial function through sediment-hosted aquifers and enrichment of novel symbionts in the deep terrestrial subsurface.</title>
        <authorList>
            <person name="Probst A.J."/>
            <person name="Ladd B."/>
            <person name="Jarett J.K."/>
            <person name="Geller-Mcgrath D.E."/>
            <person name="Sieber C.M."/>
            <person name="Emerson J.B."/>
            <person name="Anantharaman K."/>
            <person name="Thomas B.C."/>
            <person name="Malmstrom R."/>
            <person name="Stieglmeier M."/>
            <person name="Klingl A."/>
            <person name="Woyke T."/>
            <person name="Ryan C.M."/>
            <person name="Banfield J.F."/>
        </authorList>
    </citation>
    <scope>NUCLEOTIDE SEQUENCE [LARGE SCALE GENOMIC DNA]</scope>
    <source>
        <strain evidence="2">CG23_combo_of_CG06-09_8_20_14_all_42_19</strain>
    </source>
</reference>
<accession>A0A2H0AME8</accession>
<feature type="domain" description="Methyltransferase type 11" evidence="1">
    <location>
        <begin position="82"/>
        <end position="165"/>
    </location>
</feature>
<gene>
    <name evidence="2" type="ORF">COX15_01730</name>
</gene>
<dbReference type="AlphaFoldDB" id="A0A2H0AME8"/>
<dbReference type="InterPro" id="IPR013216">
    <property type="entry name" value="Methyltransf_11"/>
</dbReference>
<proteinExistence type="predicted"/>
<name>A0A2H0AME8_9BACT</name>
<dbReference type="InterPro" id="IPR029063">
    <property type="entry name" value="SAM-dependent_MTases_sf"/>
</dbReference>
<organism evidence="2 3">
    <name type="scientific">Candidatus Colwellbacteria bacterium CG23_combo_of_CG06-09_8_20_14_all_42_19</name>
    <dbReference type="NCBI Taxonomy" id="1974541"/>
    <lineage>
        <taxon>Bacteria</taxon>
        <taxon>Candidatus Colwelliibacteriota</taxon>
    </lineage>
</organism>
<dbReference type="Proteomes" id="UP000230007">
    <property type="component" value="Unassembled WGS sequence"/>
</dbReference>
<comment type="caution">
    <text evidence="2">The sequence shown here is derived from an EMBL/GenBank/DDBJ whole genome shotgun (WGS) entry which is preliminary data.</text>
</comment>
<dbReference type="Pfam" id="PF08241">
    <property type="entry name" value="Methyltransf_11"/>
    <property type="match status" value="1"/>
</dbReference>
<dbReference type="Gene3D" id="3.40.50.150">
    <property type="entry name" value="Vaccinia Virus protein VP39"/>
    <property type="match status" value="1"/>
</dbReference>
<evidence type="ECO:0000313" key="2">
    <source>
        <dbReference type="EMBL" id="PIP46000.1"/>
    </source>
</evidence>
<dbReference type="SUPFAM" id="SSF53335">
    <property type="entry name" value="S-adenosyl-L-methionine-dependent methyltransferases"/>
    <property type="match status" value="1"/>
</dbReference>
<sequence length="237" mass="27657">MWKTFKWFAPREVVLYSLYLSRFLKLPGVSADESDVFARYYRNNFWSDPESLSGKGSSISATGRLREKLISLLKERGIKSMLDIPCGDYNWMKLVQKPGLRYLGADIVKEMVEKNNREYKNNFTEFSVINITKGQLPKVDLILTRDCFVHFSYEAITKAVSEIKKSESKYFLTTSYPNWRKNFNIRTGLWRPVNLSKTPFNFPEPIETILEESEENWGVFKDKSLNLYSVKDLPSLP</sequence>
<protein>
    <recommendedName>
        <fullName evidence="1">Methyltransferase type 11 domain-containing protein</fullName>
    </recommendedName>
</protein>
<dbReference type="GO" id="GO:0008757">
    <property type="term" value="F:S-adenosylmethionine-dependent methyltransferase activity"/>
    <property type="evidence" value="ECO:0007669"/>
    <property type="project" value="InterPro"/>
</dbReference>
<evidence type="ECO:0000313" key="3">
    <source>
        <dbReference type="Proteomes" id="UP000230007"/>
    </source>
</evidence>
<evidence type="ECO:0000259" key="1">
    <source>
        <dbReference type="Pfam" id="PF08241"/>
    </source>
</evidence>